<proteinExistence type="predicted"/>
<gene>
    <name evidence="1" type="ORF">QLH52_11985</name>
</gene>
<sequence>MKEKTLDRNDLNVAQRFVCHIGPVISALKGITEELELDFDDDDSTLKINEFQKWLESEVERHQSTLDRVPSPGIGQPHDLIPAAVARVEKLKNEIFLHDWAVENLAKIHCTNVELLMHKGFSLFEINGILPDEGIHYTPHFDELRVLKPELEKIEAFIAGDGEDFSLLDGTKLACFVQAPEFAE</sequence>
<keyword evidence="2" id="KW-1185">Reference proteome</keyword>
<dbReference type="RefSeq" id="WP_319961698.1">
    <property type="nucleotide sequence ID" value="NZ_JAXARY010000010.1"/>
</dbReference>
<name>A0ABU4UGQ0_9GAMM</name>
<organism evidence="1 2">
    <name type="scientific">Methylomonas defluvii</name>
    <dbReference type="NCBI Taxonomy" id="3045149"/>
    <lineage>
        <taxon>Bacteria</taxon>
        <taxon>Pseudomonadati</taxon>
        <taxon>Pseudomonadota</taxon>
        <taxon>Gammaproteobacteria</taxon>
        <taxon>Methylococcales</taxon>
        <taxon>Methylococcaceae</taxon>
        <taxon>Methylomonas</taxon>
    </lineage>
</organism>
<dbReference type="Proteomes" id="UP001284537">
    <property type="component" value="Unassembled WGS sequence"/>
</dbReference>
<protein>
    <submittedName>
        <fullName evidence="1">Uncharacterized protein</fullName>
    </submittedName>
</protein>
<evidence type="ECO:0000313" key="2">
    <source>
        <dbReference type="Proteomes" id="UP001284537"/>
    </source>
</evidence>
<accession>A0ABU4UGQ0</accession>
<comment type="caution">
    <text evidence="1">The sequence shown here is derived from an EMBL/GenBank/DDBJ whole genome shotgun (WGS) entry which is preliminary data.</text>
</comment>
<dbReference type="EMBL" id="JAXARY010000010">
    <property type="protein sequence ID" value="MDX8128005.1"/>
    <property type="molecule type" value="Genomic_DNA"/>
</dbReference>
<evidence type="ECO:0000313" key="1">
    <source>
        <dbReference type="EMBL" id="MDX8128005.1"/>
    </source>
</evidence>
<reference evidence="1 2" key="1">
    <citation type="submission" date="2023-11" db="EMBL/GenBank/DDBJ databases">
        <authorList>
            <person name="Ouyang M.-Y."/>
        </authorList>
    </citation>
    <scope>NUCLEOTIDE SEQUENCE [LARGE SCALE GENOMIC DNA]</scope>
    <source>
        <strain evidence="1 2">OY6</strain>
    </source>
</reference>